<keyword evidence="4" id="KW-0442">Lipid degradation</keyword>
<dbReference type="InterPro" id="IPR015359">
    <property type="entry name" value="PLC_EF-hand-like"/>
</dbReference>
<comment type="caution">
    <text evidence="7">The sequence shown here is derived from an EMBL/GenBank/DDBJ whole genome shotgun (WGS) entry which is preliminary data.</text>
</comment>
<protein>
    <recommendedName>
        <fullName evidence="4">Phosphoinositide phospholipase C</fullName>
        <ecNumber evidence="4">3.1.4.11</ecNumber>
    </recommendedName>
</protein>
<dbReference type="GO" id="GO:0016042">
    <property type="term" value="P:lipid catabolic process"/>
    <property type="evidence" value="ECO:0007669"/>
    <property type="project" value="UniProtKB-KW"/>
</dbReference>
<dbReference type="GO" id="GO:0005886">
    <property type="term" value="C:plasma membrane"/>
    <property type="evidence" value="ECO:0007669"/>
    <property type="project" value="UniProtKB-SubCell"/>
</dbReference>
<dbReference type="SMART" id="SM00148">
    <property type="entry name" value="PLCXc"/>
    <property type="match status" value="1"/>
</dbReference>
<dbReference type="PROSITE" id="PS50004">
    <property type="entry name" value="C2"/>
    <property type="match status" value="1"/>
</dbReference>
<evidence type="ECO:0000256" key="1">
    <source>
        <dbReference type="ARBA" id="ARBA00001195"/>
    </source>
</evidence>
<comment type="catalytic activity">
    <reaction evidence="1 4">
        <text>a 1,2-diacyl-sn-glycero-3-phospho-(1D-myo-inositol-4,5-bisphosphate) + H2O = 1D-myo-inositol 1,4,5-trisphosphate + a 1,2-diacyl-sn-glycerol + H(+)</text>
        <dbReference type="Rhea" id="RHEA:33179"/>
        <dbReference type="ChEBI" id="CHEBI:15377"/>
        <dbReference type="ChEBI" id="CHEBI:15378"/>
        <dbReference type="ChEBI" id="CHEBI:17815"/>
        <dbReference type="ChEBI" id="CHEBI:58456"/>
        <dbReference type="ChEBI" id="CHEBI:203600"/>
        <dbReference type="EC" id="3.1.4.11"/>
    </reaction>
</comment>
<feature type="domain" description="PI-PLC Y-box" evidence="6">
    <location>
        <begin position="179"/>
        <end position="245"/>
    </location>
</feature>
<dbReference type="CDD" id="cd00275">
    <property type="entry name" value="C2_PLC_like"/>
    <property type="match status" value="1"/>
</dbReference>
<dbReference type="Gene3D" id="2.60.40.150">
    <property type="entry name" value="C2 domain"/>
    <property type="match status" value="1"/>
</dbReference>
<dbReference type="Gene3D" id="3.20.20.190">
    <property type="entry name" value="Phosphatidylinositol (PI) phosphodiesterase"/>
    <property type="match status" value="2"/>
</dbReference>
<dbReference type="PROSITE" id="PS50007">
    <property type="entry name" value="PIPLC_X_DOMAIN"/>
    <property type="match status" value="1"/>
</dbReference>
<dbReference type="InterPro" id="IPR000008">
    <property type="entry name" value="C2_dom"/>
</dbReference>
<organism evidence="7">
    <name type="scientific">Sesamum angustifolium</name>
    <dbReference type="NCBI Taxonomy" id="2727405"/>
    <lineage>
        <taxon>Eukaryota</taxon>
        <taxon>Viridiplantae</taxon>
        <taxon>Streptophyta</taxon>
        <taxon>Embryophyta</taxon>
        <taxon>Tracheophyta</taxon>
        <taxon>Spermatophyta</taxon>
        <taxon>Magnoliopsida</taxon>
        <taxon>eudicotyledons</taxon>
        <taxon>Gunneridae</taxon>
        <taxon>Pentapetalae</taxon>
        <taxon>asterids</taxon>
        <taxon>lamiids</taxon>
        <taxon>Lamiales</taxon>
        <taxon>Pedaliaceae</taxon>
        <taxon>Sesamum</taxon>
    </lineage>
</organism>
<dbReference type="PROSITE" id="PS50008">
    <property type="entry name" value="PIPLC_Y_DOMAIN"/>
    <property type="match status" value="1"/>
</dbReference>
<dbReference type="AlphaFoldDB" id="A0AAW2MQL8"/>
<dbReference type="Pfam" id="PF00168">
    <property type="entry name" value="C2"/>
    <property type="match status" value="1"/>
</dbReference>
<dbReference type="SUPFAM" id="SSF47473">
    <property type="entry name" value="EF-hand"/>
    <property type="match status" value="1"/>
</dbReference>
<dbReference type="GO" id="GO:0048015">
    <property type="term" value="P:phosphatidylinositol-mediated signaling"/>
    <property type="evidence" value="ECO:0007669"/>
    <property type="project" value="TreeGrafter"/>
</dbReference>
<dbReference type="Pfam" id="PF09279">
    <property type="entry name" value="EF-hand_like"/>
    <property type="match status" value="1"/>
</dbReference>
<keyword evidence="4" id="KW-0378">Hydrolase</keyword>
<evidence type="ECO:0000259" key="5">
    <source>
        <dbReference type="PROSITE" id="PS50004"/>
    </source>
</evidence>
<dbReference type="InterPro" id="IPR000909">
    <property type="entry name" value="PLipase_C_PInositol-sp_X_dom"/>
</dbReference>
<dbReference type="InterPro" id="IPR035892">
    <property type="entry name" value="C2_domain_sf"/>
</dbReference>
<evidence type="ECO:0000256" key="2">
    <source>
        <dbReference type="ARBA" id="ARBA00004202"/>
    </source>
</evidence>
<dbReference type="PANTHER" id="PTHR10336:SF158">
    <property type="entry name" value="PHOSPHOINOSITIDE PHOSPHOLIPASE C"/>
    <property type="match status" value="1"/>
</dbReference>
<evidence type="ECO:0000259" key="6">
    <source>
        <dbReference type="PROSITE" id="PS50008"/>
    </source>
</evidence>
<evidence type="ECO:0000256" key="3">
    <source>
        <dbReference type="ARBA" id="ARBA00023224"/>
    </source>
</evidence>
<comment type="subcellular location">
    <subcellularLocation>
        <location evidence="2">Cell membrane</location>
        <topology evidence="2">Peripheral membrane protein</topology>
    </subcellularLocation>
</comment>
<dbReference type="SUPFAM" id="SSF49562">
    <property type="entry name" value="C2 domain (Calcium/lipid-binding domain, CaLB)"/>
    <property type="match status" value="1"/>
</dbReference>
<dbReference type="PANTHER" id="PTHR10336">
    <property type="entry name" value="PHOSPHOINOSITIDE-SPECIFIC PHOSPHOLIPASE C FAMILY PROTEIN"/>
    <property type="match status" value="1"/>
</dbReference>
<dbReference type="InterPro" id="IPR001711">
    <property type="entry name" value="PLipase_C_Pinositol-sp_Y"/>
</dbReference>
<keyword evidence="4" id="KW-0443">Lipid metabolism</keyword>
<dbReference type="EMBL" id="JACGWK010000009">
    <property type="protein sequence ID" value="KAL0333198.1"/>
    <property type="molecule type" value="Genomic_DNA"/>
</dbReference>
<dbReference type="Gene3D" id="1.10.238.10">
    <property type="entry name" value="EF-hand"/>
    <property type="match status" value="1"/>
</dbReference>
<gene>
    <name evidence="7" type="ORF">Sangu_1476000</name>
</gene>
<dbReference type="GO" id="GO:0051209">
    <property type="term" value="P:release of sequestered calcium ion into cytosol"/>
    <property type="evidence" value="ECO:0007669"/>
    <property type="project" value="TreeGrafter"/>
</dbReference>
<dbReference type="SUPFAM" id="SSF51695">
    <property type="entry name" value="PLC-like phosphodiesterases"/>
    <property type="match status" value="2"/>
</dbReference>
<name>A0AAW2MQL8_9LAMI</name>
<dbReference type="GO" id="GO:0004435">
    <property type="term" value="F:phosphatidylinositol-4,5-bisphosphate phospholipase C activity"/>
    <property type="evidence" value="ECO:0007669"/>
    <property type="project" value="UniProtKB-EC"/>
</dbReference>
<evidence type="ECO:0000313" key="7">
    <source>
        <dbReference type="EMBL" id="KAL0333198.1"/>
    </source>
</evidence>
<evidence type="ECO:0000256" key="4">
    <source>
        <dbReference type="RuleBase" id="RU361133"/>
    </source>
</evidence>
<dbReference type="InterPro" id="IPR001192">
    <property type="entry name" value="PI-PLC_fam"/>
</dbReference>
<reference evidence="7" key="2">
    <citation type="journal article" date="2024" name="Plant">
        <title>Genomic evolution and insights into agronomic trait innovations of Sesamum species.</title>
        <authorList>
            <person name="Miao H."/>
            <person name="Wang L."/>
            <person name="Qu L."/>
            <person name="Liu H."/>
            <person name="Sun Y."/>
            <person name="Le M."/>
            <person name="Wang Q."/>
            <person name="Wei S."/>
            <person name="Zheng Y."/>
            <person name="Lin W."/>
            <person name="Duan Y."/>
            <person name="Cao H."/>
            <person name="Xiong S."/>
            <person name="Wang X."/>
            <person name="Wei L."/>
            <person name="Li C."/>
            <person name="Ma Q."/>
            <person name="Ju M."/>
            <person name="Zhao R."/>
            <person name="Li G."/>
            <person name="Mu C."/>
            <person name="Tian Q."/>
            <person name="Mei H."/>
            <person name="Zhang T."/>
            <person name="Gao T."/>
            <person name="Zhang H."/>
        </authorList>
    </citation>
    <scope>NUCLEOTIDE SEQUENCE</scope>
    <source>
        <strain evidence="7">G01</strain>
    </source>
</reference>
<keyword evidence="3" id="KW-0807">Transducer</keyword>
<dbReference type="InterPro" id="IPR011992">
    <property type="entry name" value="EF-hand-dom_pair"/>
</dbReference>
<accession>A0AAW2MQL8</accession>
<sequence length="392" mass="45510">MKKTDTSKQTYRICLCFRRRFRVKEAEVPADIQALFENYSENGLMDVEHLYRFLKEVQGEDKLTREEAETVMESFLNQHKHLNIFQRRSLYIKEFFRYLLSENNSPLSCPPKVHHDMTAPLSHYFIYTGHNSYLTGNQISSDCSEVPIVEALKRGVRVIELDMWPNSTKEDVDIMHGGFTQRNLMRVYPKGTRIDSSNYNPLIGWMHGAQMVAFNMQGHGRSLWLMQGLFRANGGCGYVKKPDFLLNLGPDDEVFDPKRRLPVKKTLKVKVYLEKVGIWIFITLILICIHPRLLCQGIAGVPYDSAMKRTKTIEDNWLPAWNEEFEFPLTVPELALLRIEVHEFDMSDKDDFGGQTCLPVSELKTGIRAVPLHDYKGDKYKSVKLLLRFDFV</sequence>
<feature type="domain" description="C2" evidence="5">
    <location>
        <begin position="189"/>
        <end position="374"/>
    </location>
</feature>
<dbReference type="PRINTS" id="PR00390">
    <property type="entry name" value="PHPHLIPASEC"/>
</dbReference>
<dbReference type="SMART" id="SM00239">
    <property type="entry name" value="C2"/>
    <property type="match status" value="1"/>
</dbReference>
<dbReference type="SMART" id="SM00149">
    <property type="entry name" value="PLCYc"/>
    <property type="match status" value="1"/>
</dbReference>
<dbReference type="Pfam" id="PF00387">
    <property type="entry name" value="PI-PLC-Y"/>
    <property type="match status" value="1"/>
</dbReference>
<dbReference type="InterPro" id="IPR017946">
    <property type="entry name" value="PLC-like_Pdiesterase_TIM-brl"/>
</dbReference>
<proteinExistence type="predicted"/>
<reference evidence="7" key="1">
    <citation type="submission" date="2020-06" db="EMBL/GenBank/DDBJ databases">
        <authorList>
            <person name="Li T."/>
            <person name="Hu X."/>
            <person name="Zhang T."/>
            <person name="Song X."/>
            <person name="Zhang H."/>
            <person name="Dai N."/>
            <person name="Sheng W."/>
            <person name="Hou X."/>
            <person name="Wei L."/>
        </authorList>
    </citation>
    <scope>NUCLEOTIDE SEQUENCE</scope>
    <source>
        <strain evidence="7">G01</strain>
        <tissue evidence="7">Leaf</tissue>
    </source>
</reference>
<dbReference type="EC" id="3.1.4.11" evidence="4"/>